<accession>A0ACA9ME19</accession>
<evidence type="ECO:0000313" key="2">
    <source>
        <dbReference type="Proteomes" id="UP000789920"/>
    </source>
</evidence>
<dbReference type="EMBL" id="CAJVQC010007993">
    <property type="protein sequence ID" value="CAG8586578.1"/>
    <property type="molecule type" value="Genomic_DNA"/>
</dbReference>
<name>A0ACA9ME19_9GLOM</name>
<sequence length="125" mass="14344">MEYRYGHFAEVVKFDHPVKRDIMTIPSHSQVKFRFQVGNTGVWAFHFGILAQFVELPHKLLELSPPPNDTTFRDKAGNNVILRMWEGLCEVPLIIEKESRGKNGAKHCASIFSILIKISLFNAYL</sequence>
<evidence type="ECO:0000313" key="1">
    <source>
        <dbReference type="EMBL" id="CAG8586578.1"/>
    </source>
</evidence>
<keyword evidence="2" id="KW-1185">Reference proteome</keyword>
<dbReference type="Proteomes" id="UP000789920">
    <property type="component" value="Unassembled WGS sequence"/>
</dbReference>
<protein>
    <submittedName>
        <fullName evidence="1">13751_t:CDS:1</fullName>
    </submittedName>
</protein>
<comment type="caution">
    <text evidence="1">The sequence shown here is derived from an EMBL/GenBank/DDBJ whole genome shotgun (WGS) entry which is preliminary data.</text>
</comment>
<gene>
    <name evidence="1" type="ORF">RPERSI_LOCUS5369</name>
</gene>
<reference evidence="1" key="1">
    <citation type="submission" date="2021-06" db="EMBL/GenBank/DDBJ databases">
        <authorList>
            <person name="Kallberg Y."/>
            <person name="Tangrot J."/>
            <person name="Rosling A."/>
        </authorList>
    </citation>
    <scope>NUCLEOTIDE SEQUENCE</scope>
    <source>
        <strain evidence="1">MA461A</strain>
    </source>
</reference>
<organism evidence="1 2">
    <name type="scientific">Racocetra persica</name>
    <dbReference type="NCBI Taxonomy" id="160502"/>
    <lineage>
        <taxon>Eukaryota</taxon>
        <taxon>Fungi</taxon>
        <taxon>Fungi incertae sedis</taxon>
        <taxon>Mucoromycota</taxon>
        <taxon>Glomeromycotina</taxon>
        <taxon>Glomeromycetes</taxon>
        <taxon>Diversisporales</taxon>
        <taxon>Gigasporaceae</taxon>
        <taxon>Racocetra</taxon>
    </lineage>
</organism>
<proteinExistence type="predicted"/>